<dbReference type="Pfam" id="PF03184">
    <property type="entry name" value="DDE_1"/>
    <property type="match status" value="1"/>
</dbReference>
<organism evidence="2 3">
    <name type="scientific">Choiromyces venosus 120613-1</name>
    <dbReference type="NCBI Taxonomy" id="1336337"/>
    <lineage>
        <taxon>Eukaryota</taxon>
        <taxon>Fungi</taxon>
        <taxon>Dikarya</taxon>
        <taxon>Ascomycota</taxon>
        <taxon>Pezizomycotina</taxon>
        <taxon>Pezizomycetes</taxon>
        <taxon>Pezizales</taxon>
        <taxon>Tuberaceae</taxon>
        <taxon>Choiromyces</taxon>
    </lineage>
</organism>
<dbReference type="InterPro" id="IPR004875">
    <property type="entry name" value="DDE_SF_endonuclease_dom"/>
</dbReference>
<evidence type="ECO:0000259" key="1">
    <source>
        <dbReference type="Pfam" id="PF03184"/>
    </source>
</evidence>
<accession>A0A3N4K2N8</accession>
<dbReference type="EMBL" id="ML120361">
    <property type="protein sequence ID" value="RPB03788.1"/>
    <property type="molecule type" value="Genomic_DNA"/>
</dbReference>
<evidence type="ECO:0000313" key="2">
    <source>
        <dbReference type="EMBL" id="RPB03788.1"/>
    </source>
</evidence>
<feature type="domain" description="DDE-1" evidence="1">
    <location>
        <begin position="3"/>
        <end position="74"/>
    </location>
</feature>
<dbReference type="Proteomes" id="UP000276215">
    <property type="component" value="Unassembled WGS sequence"/>
</dbReference>
<dbReference type="STRING" id="1336337.A0A3N4K2N8"/>
<evidence type="ECO:0000313" key="3">
    <source>
        <dbReference type="Proteomes" id="UP000276215"/>
    </source>
</evidence>
<keyword evidence="3" id="KW-1185">Reference proteome</keyword>
<reference evidence="2 3" key="1">
    <citation type="journal article" date="2018" name="Nat. Ecol. Evol.">
        <title>Pezizomycetes genomes reveal the molecular basis of ectomycorrhizal truffle lifestyle.</title>
        <authorList>
            <person name="Murat C."/>
            <person name="Payen T."/>
            <person name="Noel B."/>
            <person name="Kuo A."/>
            <person name="Morin E."/>
            <person name="Chen J."/>
            <person name="Kohler A."/>
            <person name="Krizsan K."/>
            <person name="Balestrini R."/>
            <person name="Da Silva C."/>
            <person name="Montanini B."/>
            <person name="Hainaut M."/>
            <person name="Levati E."/>
            <person name="Barry K.W."/>
            <person name="Belfiori B."/>
            <person name="Cichocki N."/>
            <person name="Clum A."/>
            <person name="Dockter R.B."/>
            <person name="Fauchery L."/>
            <person name="Guy J."/>
            <person name="Iotti M."/>
            <person name="Le Tacon F."/>
            <person name="Lindquist E.A."/>
            <person name="Lipzen A."/>
            <person name="Malagnac F."/>
            <person name="Mello A."/>
            <person name="Molinier V."/>
            <person name="Miyauchi S."/>
            <person name="Poulain J."/>
            <person name="Riccioni C."/>
            <person name="Rubini A."/>
            <person name="Sitrit Y."/>
            <person name="Splivallo R."/>
            <person name="Traeger S."/>
            <person name="Wang M."/>
            <person name="Zifcakova L."/>
            <person name="Wipf D."/>
            <person name="Zambonelli A."/>
            <person name="Paolocci F."/>
            <person name="Nowrousian M."/>
            <person name="Ottonello S."/>
            <person name="Baldrian P."/>
            <person name="Spatafora J.W."/>
            <person name="Henrissat B."/>
            <person name="Nagy L.G."/>
            <person name="Aury J.M."/>
            <person name="Wincker P."/>
            <person name="Grigoriev I.V."/>
            <person name="Bonfante P."/>
            <person name="Martin F.M."/>
        </authorList>
    </citation>
    <scope>NUCLEOTIDE SEQUENCE [LARGE SCALE GENOMIC DNA]</scope>
    <source>
        <strain evidence="2 3">120613-1</strain>
    </source>
</reference>
<dbReference type="AlphaFoldDB" id="A0A3N4K2N8"/>
<proteinExistence type="predicted"/>
<protein>
    <recommendedName>
        <fullName evidence="1">DDE-1 domain-containing protein</fullName>
    </recommendedName>
</protein>
<gene>
    <name evidence="2" type="ORF">L873DRAFT_1669146</name>
</gene>
<sequence>SLEKNTHILCLPAHSTHLLQPLDVSIFGLLQHYYRKAADIHMQDTQTGVKKGTFWTFYHETHTLTFLPKTIQSAFQATGIVPFNPNKVLFKVTKITTPNCPTAIFATPCNHHQLHQQALAATSFFPSSPISSHKSYLAVVLCLADLIECALTEVEIAKAEVQRLQEGYEGKQAVKADH</sequence>
<feature type="non-terminal residue" evidence="2">
    <location>
        <position position="1"/>
    </location>
</feature>
<dbReference type="GO" id="GO:0003676">
    <property type="term" value="F:nucleic acid binding"/>
    <property type="evidence" value="ECO:0007669"/>
    <property type="project" value="InterPro"/>
</dbReference>
<dbReference type="OrthoDB" id="5425161at2759"/>
<name>A0A3N4K2N8_9PEZI</name>